<evidence type="ECO:0000313" key="2">
    <source>
        <dbReference type="Proteomes" id="UP000019462"/>
    </source>
</evidence>
<organism evidence="1 2">
    <name type="scientific">Moesziomyces aphidis</name>
    <name type="common">Pseudozyma aphidis</name>
    <dbReference type="NCBI Taxonomy" id="84754"/>
    <lineage>
        <taxon>Eukaryota</taxon>
        <taxon>Fungi</taxon>
        <taxon>Dikarya</taxon>
        <taxon>Basidiomycota</taxon>
        <taxon>Ustilaginomycotina</taxon>
        <taxon>Ustilaginomycetes</taxon>
        <taxon>Ustilaginales</taxon>
        <taxon>Ustilaginaceae</taxon>
        <taxon>Moesziomyces</taxon>
    </lineage>
</organism>
<evidence type="ECO:0000313" key="1">
    <source>
        <dbReference type="EMBL" id="ETS61228.1"/>
    </source>
</evidence>
<dbReference type="OrthoDB" id="2555096at2759"/>
<gene>
    <name evidence="1" type="ORF">PaG_05190</name>
</gene>
<dbReference type="HOGENOM" id="CLU_883181_0_0_1"/>
<keyword evidence="2" id="KW-1185">Reference proteome</keyword>
<dbReference type="EMBL" id="AWNI01000022">
    <property type="protein sequence ID" value="ETS61228.1"/>
    <property type="molecule type" value="Genomic_DNA"/>
</dbReference>
<accession>W3VHW7</accession>
<dbReference type="AlphaFoldDB" id="W3VHW7"/>
<comment type="caution">
    <text evidence="1">The sequence shown here is derived from an EMBL/GenBank/DDBJ whole genome shotgun (WGS) entry which is preliminary data.</text>
</comment>
<dbReference type="PANTHER" id="PTHR31366:SF2">
    <property type="entry name" value="UPF0739 PROTEIN C1ORF74"/>
    <property type="match status" value="1"/>
</dbReference>
<proteinExistence type="predicted"/>
<name>W3VHW7_MOEAP</name>
<reference evidence="1 2" key="1">
    <citation type="journal article" date="2014" name="Genome Announc.">
        <title>Genome sequence of the basidiomycetous fungus Pseudozyma aphidis DSM70725, an efficient producer of biosurfactant mannosylerythritol lipids.</title>
        <authorList>
            <person name="Lorenz S."/>
            <person name="Guenther M."/>
            <person name="Grumaz C."/>
            <person name="Rupp S."/>
            <person name="Zibek S."/>
            <person name="Sohn K."/>
        </authorList>
    </citation>
    <scope>NUCLEOTIDE SEQUENCE [LARGE SCALE GENOMIC DNA]</scope>
    <source>
        <strain evidence="2">ATCC 32657 / CBS 517.83 / DSM 70725 / JCM 10318 / NBRC 10182 / NRRL Y-7954 / St-0401</strain>
    </source>
</reference>
<dbReference type="InterPro" id="IPR027850">
    <property type="entry name" value="DUF4504"/>
</dbReference>
<protein>
    <submittedName>
        <fullName evidence="1">Uncharacterized protein</fullName>
    </submittedName>
</protein>
<dbReference type="PANTHER" id="PTHR31366">
    <property type="entry name" value="UPF0739 PROTEIN C1ORF74"/>
    <property type="match status" value="1"/>
</dbReference>
<sequence>MMSKRVAIQRARGFLADAGPAESGVLEAEAVVYLAQQLSDAIRVSTEGKKTRPSRSSCSQLALQVLLTALGLRRAALVDALSLTPAQARAVGSKLKAINEDGSSSEAEALGHVCLLFHAPSSQTFVVSTRAELWSDANSPTVWVDCRAGPKHASPNLIEPDSHVTSLITAVHDAVLACGPADALIIPFPTTEEPTELDSLHSEAQLVGIALAGFLLEYAAVYCLHNTSSLADVNNLRYNIRPLQVTDLPHADVEFTSSPKNSLASQPLVLFRVTWIRQTSLASSHASNLELLAFSIPQSLATKFDPGNVRSDLEITFQSRLRSIGSNFTSPFAKLLASGSISFETNTVTLPQVAL</sequence>
<dbReference type="Proteomes" id="UP000019462">
    <property type="component" value="Unassembled WGS sequence"/>
</dbReference>